<dbReference type="GO" id="GO:0043565">
    <property type="term" value="F:sequence-specific DNA binding"/>
    <property type="evidence" value="ECO:0007669"/>
    <property type="project" value="InterPro"/>
</dbReference>
<dbReference type="Pfam" id="PF12833">
    <property type="entry name" value="HTH_18"/>
    <property type="match status" value="1"/>
</dbReference>
<dbReference type="InterPro" id="IPR014710">
    <property type="entry name" value="RmlC-like_jellyroll"/>
</dbReference>
<evidence type="ECO:0000256" key="1">
    <source>
        <dbReference type="ARBA" id="ARBA00023015"/>
    </source>
</evidence>
<dbReference type="Gene3D" id="1.10.10.60">
    <property type="entry name" value="Homeodomain-like"/>
    <property type="match status" value="2"/>
</dbReference>
<reference evidence="5 6" key="1">
    <citation type="submission" date="2018-08" db="EMBL/GenBank/DDBJ databases">
        <title>A genome reference for cultivated species of the human gut microbiota.</title>
        <authorList>
            <person name="Zou Y."/>
            <person name="Xue W."/>
            <person name="Luo G."/>
        </authorList>
    </citation>
    <scope>NUCLEOTIDE SEQUENCE [LARGE SCALE GENOMIC DNA]</scope>
    <source>
        <strain evidence="5 6">AF45-17</strain>
    </source>
</reference>
<dbReference type="EMBL" id="QVEP01000110">
    <property type="protein sequence ID" value="RGB71149.1"/>
    <property type="molecule type" value="Genomic_DNA"/>
</dbReference>
<dbReference type="Gene3D" id="2.60.120.10">
    <property type="entry name" value="Jelly Rolls"/>
    <property type="match status" value="1"/>
</dbReference>
<dbReference type="InterPro" id="IPR003313">
    <property type="entry name" value="AraC-bd"/>
</dbReference>
<organism evidence="5 6">
    <name type="scientific">Coprococcus catus</name>
    <dbReference type="NCBI Taxonomy" id="116085"/>
    <lineage>
        <taxon>Bacteria</taxon>
        <taxon>Bacillati</taxon>
        <taxon>Bacillota</taxon>
        <taxon>Clostridia</taxon>
        <taxon>Lachnospirales</taxon>
        <taxon>Lachnospiraceae</taxon>
        <taxon>Coprococcus</taxon>
    </lineage>
</organism>
<name>A0A3E2T9S0_9FIRM</name>
<dbReference type="AlphaFoldDB" id="A0A3E2T9S0"/>
<proteinExistence type="predicted"/>
<comment type="caution">
    <text evidence="5">The sequence shown here is derived from an EMBL/GenBank/DDBJ whole genome shotgun (WGS) entry which is preliminary data.</text>
</comment>
<dbReference type="PROSITE" id="PS01124">
    <property type="entry name" value="HTH_ARAC_FAMILY_2"/>
    <property type="match status" value="1"/>
</dbReference>
<evidence type="ECO:0000313" key="5">
    <source>
        <dbReference type="EMBL" id="RGB71149.1"/>
    </source>
</evidence>
<sequence>MDYFHETIKVPEQFLAWVYLQSENCITDVKKHWHRSLEISYIIKGSCLFEINGHELEAHPHDILLINSCDIHGCHTNYHSESEMLSIIFPYSFLIAVFPTFNNYRYIVEPSSDAYNKLESAFAEIYPIFRNRSQLPLYQLKLNSFFYEILYILFSECKAPKLVPHSIKSQKHIERCTEIIDYIDNHYMEPLSLEMLADVFSLSKEHLSRTFKTYMDTTFKKYLTSIRVHHAYQDLMDTDLSILQIALDNGFSDARAFSSTFYSYYGETPLKYRKNSKESDISHQKRAYLRTHGFL</sequence>
<dbReference type="PANTHER" id="PTHR43280:SF28">
    <property type="entry name" value="HTH-TYPE TRANSCRIPTIONAL ACTIVATOR RHAS"/>
    <property type="match status" value="1"/>
</dbReference>
<evidence type="ECO:0000256" key="3">
    <source>
        <dbReference type="ARBA" id="ARBA00023163"/>
    </source>
</evidence>
<evidence type="ECO:0000256" key="2">
    <source>
        <dbReference type="ARBA" id="ARBA00023125"/>
    </source>
</evidence>
<evidence type="ECO:0000313" key="6">
    <source>
        <dbReference type="Proteomes" id="UP000260773"/>
    </source>
</evidence>
<protein>
    <submittedName>
        <fullName evidence="5">AraC family transcriptional regulator</fullName>
    </submittedName>
</protein>
<dbReference type="InterPro" id="IPR009057">
    <property type="entry name" value="Homeodomain-like_sf"/>
</dbReference>
<dbReference type="Pfam" id="PF02311">
    <property type="entry name" value="AraC_binding"/>
    <property type="match status" value="1"/>
</dbReference>
<gene>
    <name evidence="5" type="ORF">DW070_17475</name>
</gene>
<feature type="domain" description="HTH araC/xylS-type" evidence="4">
    <location>
        <begin position="177"/>
        <end position="275"/>
    </location>
</feature>
<dbReference type="SUPFAM" id="SSF51215">
    <property type="entry name" value="Regulatory protein AraC"/>
    <property type="match status" value="1"/>
</dbReference>
<dbReference type="PANTHER" id="PTHR43280">
    <property type="entry name" value="ARAC-FAMILY TRANSCRIPTIONAL REGULATOR"/>
    <property type="match status" value="1"/>
</dbReference>
<evidence type="ECO:0000259" key="4">
    <source>
        <dbReference type="PROSITE" id="PS01124"/>
    </source>
</evidence>
<accession>A0A3E2T9S0</accession>
<keyword evidence="2" id="KW-0238">DNA-binding</keyword>
<dbReference type="SMART" id="SM00342">
    <property type="entry name" value="HTH_ARAC"/>
    <property type="match status" value="1"/>
</dbReference>
<dbReference type="Proteomes" id="UP000260773">
    <property type="component" value="Unassembled WGS sequence"/>
</dbReference>
<keyword evidence="1" id="KW-0805">Transcription regulation</keyword>
<dbReference type="InterPro" id="IPR037923">
    <property type="entry name" value="HTH-like"/>
</dbReference>
<dbReference type="SUPFAM" id="SSF46689">
    <property type="entry name" value="Homeodomain-like"/>
    <property type="match status" value="2"/>
</dbReference>
<dbReference type="InterPro" id="IPR018060">
    <property type="entry name" value="HTH_AraC"/>
</dbReference>
<keyword evidence="3" id="KW-0804">Transcription</keyword>
<dbReference type="GO" id="GO:0003700">
    <property type="term" value="F:DNA-binding transcription factor activity"/>
    <property type="evidence" value="ECO:0007669"/>
    <property type="project" value="InterPro"/>
</dbReference>